<dbReference type="FunFam" id="2.60.40.60:FF:000010">
    <property type="entry name" value="Cadherin EGF LAG seven-pass G-type receptor 3"/>
    <property type="match status" value="1"/>
</dbReference>
<feature type="domain" description="Cadherin" evidence="14">
    <location>
        <begin position="1304"/>
        <end position="1408"/>
    </location>
</feature>
<dbReference type="Proteomes" id="UP001208570">
    <property type="component" value="Unassembled WGS sequence"/>
</dbReference>
<dbReference type="Gene3D" id="2.60.40.60">
    <property type="entry name" value="Cadherins"/>
    <property type="match status" value="15"/>
</dbReference>
<organism evidence="15 16">
    <name type="scientific">Paralvinella palmiformis</name>
    <dbReference type="NCBI Taxonomy" id="53620"/>
    <lineage>
        <taxon>Eukaryota</taxon>
        <taxon>Metazoa</taxon>
        <taxon>Spiralia</taxon>
        <taxon>Lophotrochozoa</taxon>
        <taxon>Annelida</taxon>
        <taxon>Polychaeta</taxon>
        <taxon>Sedentaria</taxon>
        <taxon>Canalipalpata</taxon>
        <taxon>Terebellida</taxon>
        <taxon>Terebelliformia</taxon>
        <taxon>Alvinellidae</taxon>
        <taxon>Paralvinella</taxon>
    </lineage>
</organism>
<protein>
    <recommendedName>
        <fullName evidence="14">Cadherin domain-containing protein</fullName>
    </recommendedName>
</protein>
<evidence type="ECO:0000256" key="7">
    <source>
        <dbReference type="ARBA" id="ARBA00022889"/>
    </source>
</evidence>
<keyword evidence="2" id="KW-0245">EGF-like domain</keyword>
<keyword evidence="11" id="KW-0325">Glycoprotein</keyword>
<feature type="domain" description="Cadherin" evidence="14">
    <location>
        <begin position="144"/>
        <end position="199"/>
    </location>
</feature>
<dbReference type="FunFam" id="2.60.40.60:FF:000104">
    <property type="entry name" value="cadherin-23 isoform X1"/>
    <property type="match status" value="1"/>
</dbReference>
<evidence type="ECO:0000256" key="11">
    <source>
        <dbReference type="ARBA" id="ARBA00023180"/>
    </source>
</evidence>
<keyword evidence="4" id="KW-0732">Signal</keyword>
<keyword evidence="5" id="KW-0677">Repeat</keyword>
<dbReference type="GO" id="GO:0009887">
    <property type="term" value="P:animal organ morphogenesis"/>
    <property type="evidence" value="ECO:0007669"/>
    <property type="project" value="UniProtKB-ARBA"/>
</dbReference>
<feature type="domain" description="Cadherin" evidence="14">
    <location>
        <begin position="1517"/>
        <end position="1623"/>
    </location>
</feature>
<dbReference type="GO" id="GO:0007156">
    <property type="term" value="P:homophilic cell adhesion via plasma membrane adhesion molecules"/>
    <property type="evidence" value="ECO:0007669"/>
    <property type="project" value="InterPro"/>
</dbReference>
<keyword evidence="9" id="KW-0472">Membrane</keyword>
<keyword evidence="16" id="KW-1185">Reference proteome</keyword>
<dbReference type="FunFam" id="2.60.40.60:FF:000024">
    <property type="entry name" value="FAT atypical cadherin 3"/>
    <property type="match status" value="2"/>
</dbReference>
<evidence type="ECO:0000256" key="10">
    <source>
        <dbReference type="ARBA" id="ARBA00023157"/>
    </source>
</evidence>
<dbReference type="PRINTS" id="PR00205">
    <property type="entry name" value="CADHERIN"/>
</dbReference>
<evidence type="ECO:0000256" key="6">
    <source>
        <dbReference type="ARBA" id="ARBA00022837"/>
    </source>
</evidence>
<dbReference type="GO" id="GO:0005886">
    <property type="term" value="C:plasma membrane"/>
    <property type="evidence" value="ECO:0007669"/>
    <property type="project" value="InterPro"/>
</dbReference>
<dbReference type="PANTHER" id="PTHR24025">
    <property type="entry name" value="DESMOGLEIN FAMILY MEMBER"/>
    <property type="match status" value="1"/>
</dbReference>
<evidence type="ECO:0000313" key="15">
    <source>
        <dbReference type="EMBL" id="KAK2163195.1"/>
    </source>
</evidence>
<gene>
    <name evidence="15" type="ORF">LSH36_84g09030</name>
</gene>
<dbReference type="Pfam" id="PF00028">
    <property type="entry name" value="Cadherin"/>
    <property type="match status" value="14"/>
</dbReference>
<evidence type="ECO:0000256" key="8">
    <source>
        <dbReference type="ARBA" id="ARBA00022989"/>
    </source>
</evidence>
<dbReference type="PROSITE" id="PS00232">
    <property type="entry name" value="CADHERIN_1"/>
    <property type="match status" value="7"/>
</dbReference>
<feature type="domain" description="Cadherin" evidence="14">
    <location>
        <begin position="200"/>
        <end position="311"/>
    </location>
</feature>
<dbReference type="GO" id="GO:0005509">
    <property type="term" value="F:calcium ion binding"/>
    <property type="evidence" value="ECO:0007669"/>
    <property type="project" value="UniProtKB-UniRule"/>
</dbReference>
<dbReference type="PANTHER" id="PTHR24025:SF23">
    <property type="entry name" value="NEURAL-CADHERIN"/>
    <property type="match status" value="1"/>
</dbReference>
<keyword evidence="10" id="KW-1015">Disulfide bond</keyword>
<feature type="domain" description="Cadherin" evidence="14">
    <location>
        <begin position="1199"/>
        <end position="1303"/>
    </location>
</feature>
<evidence type="ECO:0000256" key="5">
    <source>
        <dbReference type="ARBA" id="ARBA00022737"/>
    </source>
</evidence>
<dbReference type="GO" id="GO:0048729">
    <property type="term" value="P:tissue morphogenesis"/>
    <property type="evidence" value="ECO:0007669"/>
    <property type="project" value="UniProtKB-ARBA"/>
</dbReference>
<feature type="domain" description="Cadherin" evidence="14">
    <location>
        <begin position="1090"/>
        <end position="1198"/>
    </location>
</feature>
<dbReference type="SMART" id="SM00112">
    <property type="entry name" value="CA"/>
    <property type="match status" value="15"/>
</dbReference>
<dbReference type="FunFam" id="2.60.40.60:FF:000081">
    <property type="entry name" value="protocadherin Fat 4"/>
    <property type="match status" value="1"/>
</dbReference>
<evidence type="ECO:0000313" key="16">
    <source>
        <dbReference type="Proteomes" id="UP001208570"/>
    </source>
</evidence>
<feature type="region of interest" description="Disordered" evidence="13">
    <location>
        <begin position="43"/>
        <end position="62"/>
    </location>
</feature>
<dbReference type="FunFam" id="2.60.40.60:FF:000134">
    <property type="entry name" value="protocadherin Fat 4"/>
    <property type="match status" value="1"/>
</dbReference>
<sequence>MGGAWLVTSLNPYCTAVSARQSKHKVPLSSCSFRCSRCRFSEPTSYPTGSNHSKGRSRPSSVRMSRKNYPWTSCHFILPVLIQFLLTFAQGQGQGKTNGGGLLPPVDDQVYFKIEEEKQAGTLVGTIPTLDGLTYIFSEELPEFTLDGTSGEIRTKVPIDRERLDADTFNLFVQSVPSARHLIEVHIQVVDINDNSPDFGQRSVEVVFSERDQPGTQAILDTAVDLDVGPNGVTTDYQIVSGNEQGRFRLALLKDTSIPLLYLENRVELDREERASYQLRISVHDGGSPPRYGYLQVNVTVRDFNDNQPVFDQSYYSTQLNETSPPGTSVIQVRATDRDIGPNGDITYHIISDDYNQFAIDALTGVLSTTKTLHCQHSCDPSAVASCRPNSCFVTVEAKDRGGLSGRAYVTINLMDENDHDPAIRFQYFSPGPYAILEESAQQDDIVAFVSVTDQDDNANGQSIVRIVKGNELGHFRLLTNNLPSNLLTVVGPIDREKVAKYNLTFEAQDLGTPPRRSTASLVIVVNDVNDHVPVFEQTPYRTELSELTPVGSFVASITALDNDTGVNAQITYTIVGGNALGWFHIDSQTGLVTTRAELDRETTGKVVLVIKAQDGGTEPFRVRTNLSISIWDENDEVPRFKENKYLVKLIEGATPGTEITTVTAVDGDEVFYPETYYTSVLENQPPATKVIQVHATDPDAAENGTVFYAITNGADQRFSINVVTGVISTRSALDREKKGVYKLTVTARDTGYRYAKVSAIVEVAVADVQDTPPVFTQTTYTYSMVEDDGRKPPIIGRTVGSVWATSKDENVNLKYDISGGDPGSKFTIDPNSGEISTAAGIDREHQAFFQLKVTAIGGKMFSVVDVNITVVDLNDNMPSFDNNVIEAYVVENWPVGHSIHVAKAEDPDADLSGLLSYSFAAGSSVIFEIDPDTAMITLGASLQYISETSFEVTVIAQDHGSPSLSSSQSVHIVMMDVNDHTPLFEKLSYEVSVSEAQPVNDRFFRVIAEDDDIGLNGEVSYHIVGGNENGQFGVFPDGVLYIAKVLDRETRDVYVLTIRALDAGVEPRSSLANITVRVLDANDNMPEFTNDTFHFYLQEGSEILTSVGIISAMDADTGLNAEISYRIEGEHKGFSLHPKTGILSSMVVFDREQLVKTFGSADISLMVFAMDTGSVSLQNKVQAFVHITDINDNKPQFLQPTYEATLMENIAVATPVLRVSAVDDDADKNAVVGYSILSGNEDSRFTINGSTGQISVAAVLDREAISEYLLIIMAQDHGVPLLNTTASVHIVVDDANDNVPIFVTDPEKIQILETAAVGGYVTTVSATDKDYANNAFLSYRIVDGNADTAFRIDANTGKLYLASALDFEKRNYYVLNISVHDAGNPELGSSRLLRVEVLDYNDNEPQFSANPIRRQIQEGVQVGTSVLKITATDPDYGMNGKVSYSIREQEPKGSHFKIDPDTGLIQTTAEIDREFAEEFLLHVVATDQAQPSSTRKSSEKLVTVAISDINDNPPKFVSMNAAAVMLGSQPDTFIMMVKAEDPDAGRNGEVVYEILSGDKQSFRIDPLTGRLYLKSTLSSQVLTYDLTLMARDRGVTDRLGAQSTISQLTVFTRSSSNAGPQFSQASYSGQVYENQAAGTSVISVSAGYGARPTADVEYYLTRITAGGKEQKRLFQVNPANGVLSTTGPLDREVGYNLYEAEIFAVDRSSSTPQTRKSMEQTFIPNNARRTTADAAAVVAAAVVTAVLLSKKC</sequence>
<dbReference type="FunFam" id="2.60.40.60:FF:000039">
    <property type="entry name" value="FAT atypical cadherin 3"/>
    <property type="match status" value="1"/>
</dbReference>
<accession>A0AAD9NAS9</accession>
<feature type="domain" description="Cadherin" evidence="14">
    <location>
        <begin position="882"/>
        <end position="985"/>
    </location>
</feature>
<dbReference type="Pfam" id="PF25374">
    <property type="entry name" value="Cadherin_FAT4_N"/>
    <property type="match status" value="1"/>
</dbReference>
<dbReference type="FunFam" id="2.60.40.60:FF:000020">
    <property type="entry name" value="Dachsous cadherin-related 1b"/>
    <property type="match status" value="2"/>
</dbReference>
<keyword evidence="7" id="KW-0130">Cell adhesion</keyword>
<dbReference type="PROSITE" id="PS50268">
    <property type="entry name" value="CADHERIN_2"/>
    <property type="match status" value="15"/>
</dbReference>
<evidence type="ECO:0000256" key="4">
    <source>
        <dbReference type="ARBA" id="ARBA00022729"/>
    </source>
</evidence>
<dbReference type="InterPro" id="IPR002126">
    <property type="entry name" value="Cadherin-like_dom"/>
</dbReference>
<dbReference type="SUPFAM" id="SSF49313">
    <property type="entry name" value="Cadherin-like"/>
    <property type="match status" value="16"/>
</dbReference>
<dbReference type="CDD" id="cd11304">
    <property type="entry name" value="Cadherin_repeat"/>
    <property type="match status" value="15"/>
</dbReference>
<comment type="subcellular location">
    <subcellularLocation>
        <location evidence="1">Membrane</location>
        <topology evidence="1">Single-pass membrane protein</topology>
    </subcellularLocation>
</comment>
<reference evidence="15" key="1">
    <citation type="journal article" date="2023" name="Mol. Biol. Evol.">
        <title>Third-Generation Sequencing Reveals the Adaptive Role of the Epigenome in Three Deep-Sea Polychaetes.</title>
        <authorList>
            <person name="Perez M."/>
            <person name="Aroh O."/>
            <person name="Sun Y."/>
            <person name="Lan Y."/>
            <person name="Juniper S.K."/>
            <person name="Young C.R."/>
            <person name="Angers B."/>
            <person name="Qian P.Y."/>
        </authorList>
    </citation>
    <scope>NUCLEOTIDE SEQUENCE</scope>
    <source>
        <strain evidence="15">P08H-3</strain>
    </source>
</reference>
<keyword evidence="6 12" id="KW-0106">Calcium</keyword>
<feature type="domain" description="Cadherin" evidence="14">
    <location>
        <begin position="777"/>
        <end position="881"/>
    </location>
</feature>
<keyword evidence="3" id="KW-0812">Transmembrane</keyword>
<dbReference type="InterPro" id="IPR015919">
    <property type="entry name" value="Cadherin-like_sf"/>
</dbReference>
<proteinExistence type="predicted"/>
<evidence type="ECO:0000256" key="2">
    <source>
        <dbReference type="ARBA" id="ARBA00022536"/>
    </source>
</evidence>
<name>A0AAD9NAS9_9ANNE</name>
<evidence type="ECO:0000256" key="9">
    <source>
        <dbReference type="ARBA" id="ARBA00023136"/>
    </source>
</evidence>
<evidence type="ECO:0000256" key="13">
    <source>
        <dbReference type="SAM" id="MobiDB-lite"/>
    </source>
</evidence>
<dbReference type="GO" id="GO:0007399">
    <property type="term" value="P:nervous system development"/>
    <property type="evidence" value="ECO:0007669"/>
    <property type="project" value="UniProtKB-ARBA"/>
</dbReference>
<dbReference type="InterPro" id="IPR050971">
    <property type="entry name" value="Cadherin-domain_protein"/>
</dbReference>
<dbReference type="EMBL" id="JAODUP010000084">
    <property type="protein sequence ID" value="KAK2163195.1"/>
    <property type="molecule type" value="Genomic_DNA"/>
</dbReference>
<feature type="domain" description="Cadherin" evidence="14">
    <location>
        <begin position="986"/>
        <end position="1089"/>
    </location>
</feature>
<feature type="domain" description="Cadherin" evidence="14">
    <location>
        <begin position="437"/>
        <end position="536"/>
    </location>
</feature>
<dbReference type="InterPro" id="IPR020894">
    <property type="entry name" value="Cadherin_CS"/>
</dbReference>
<comment type="caution">
    <text evidence="15">The sequence shown here is derived from an EMBL/GenBank/DDBJ whole genome shotgun (WGS) entry which is preliminary data.</text>
</comment>
<feature type="domain" description="Cadherin" evidence="14">
    <location>
        <begin position="312"/>
        <end position="424"/>
    </location>
</feature>
<evidence type="ECO:0000256" key="3">
    <source>
        <dbReference type="ARBA" id="ARBA00022692"/>
    </source>
</evidence>
<feature type="domain" description="Cadherin" evidence="14">
    <location>
        <begin position="673"/>
        <end position="776"/>
    </location>
</feature>
<keyword evidence="8" id="KW-1133">Transmembrane helix</keyword>
<dbReference type="GO" id="GO:0005911">
    <property type="term" value="C:cell-cell junction"/>
    <property type="evidence" value="ECO:0007669"/>
    <property type="project" value="TreeGrafter"/>
</dbReference>
<feature type="domain" description="Cadherin" evidence="14">
    <location>
        <begin position="1624"/>
        <end position="1713"/>
    </location>
</feature>
<feature type="domain" description="Cadherin" evidence="14">
    <location>
        <begin position="1409"/>
        <end position="1517"/>
    </location>
</feature>
<feature type="domain" description="Cadherin" evidence="14">
    <location>
        <begin position="537"/>
        <end position="641"/>
    </location>
</feature>
<evidence type="ECO:0000256" key="1">
    <source>
        <dbReference type="ARBA" id="ARBA00004167"/>
    </source>
</evidence>
<evidence type="ECO:0000259" key="14">
    <source>
        <dbReference type="PROSITE" id="PS50268"/>
    </source>
</evidence>
<evidence type="ECO:0000256" key="12">
    <source>
        <dbReference type="PROSITE-ProRule" id="PRU00043"/>
    </source>
</evidence>